<keyword evidence="3" id="KW-0648">Protein biosynthesis</keyword>
<name>A0A6G1SI41_9ACAR</name>
<feature type="domain" description="MPN" evidence="4">
    <location>
        <begin position="17"/>
        <end position="151"/>
    </location>
</feature>
<dbReference type="GO" id="GO:0008237">
    <property type="term" value="F:metallopeptidase activity"/>
    <property type="evidence" value="ECO:0007669"/>
    <property type="project" value="InterPro"/>
</dbReference>
<evidence type="ECO:0000313" key="5">
    <source>
        <dbReference type="EMBL" id="MDE50174.1"/>
    </source>
</evidence>
<organism evidence="5">
    <name type="scientific">Aceria tosichella</name>
    <name type="common">wheat curl mite</name>
    <dbReference type="NCBI Taxonomy" id="561515"/>
    <lineage>
        <taxon>Eukaryota</taxon>
        <taxon>Metazoa</taxon>
        <taxon>Ecdysozoa</taxon>
        <taxon>Arthropoda</taxon>
        <taxon>Chelicerata</taxon>
        <taxon>Arachnida</taxon>
        <taxon>Acari</taxon>
        <taxon>Acariformes</taxon>
        <taxon>Trombidiformes</taxon>
        <taxon>Prostigmata</taxon>
        <taxon>Eupodina</taxon>
        <taxon>Eriophyoidea</taxon>
        <taxon>Eriophyidae</taxon>
        <taxon>Eriophyinae</taxon>
        <taxon>Aceriini</taxon>
        <taxon>Aceria</taxon>
    </lineage>
</organism>
<dbReference type="CDD" id="cd08065">
    <property type="entry name" value="MPN_eIF3h"/>
    <property type="match status" value="1"/>
</dbReference>
<gene>
    <name evidence="5" type="ORF">g.1573</name>
</gene>
<dbReference type="InterPro" id="IPR045810">
    <property type="entry name" value="eIF3h_C"/>
</dbReference>
<keyword evidence="1" id="KW-0963">Cytoplasm</keyword>
<evidence type="ECO:0000256" key="3">
    <source>
        <dbReference type="ARBA" id="ARBA00022917"/>
    </source>
</evidence>
<keyword evidence="2 5" id="KW-0396">Initiation factor</keyword>
<dbReference type="InterPro" id="IPR037518">
    <property type="entry name" value="MPN"/>
</dbReference>
<dbReference type="Gene3D" id="3.40.140.10">
    <property type="entry name" value="Cytidine Deaminase, domain 2"/>
    <property type="match status" value="1"/>
</dbReference>
<evidence type="ECO:0000256" key="2">
    <source>
        <dbReference type="ARBA" id="ARBA00022540"/>
    </source>
</evidence>
<evidence type="ECO:0000259" key="4">
    <source>
        <dbReference type="PROSITE" id="PS50249"/>
    </source>
</evidence>
<sequence>MVKMIPAYRSPATPEMVEMSGLVAMKIIKHCQEESHAADVQGVILGMLNMQTKRLEVTNCYPVPRHTDDDDTDDDYGLLMMKHLRNVNVDQLHVGWYQCSPFGSSLNKLESVDLQHMNQNAVEESVTIMYDPIRTQRGFLSLRAYRLTSVALALCKEGEFTIETLQKHNMSFDKFFEEIPIVIKNSSLTNLLVCEMQKHLAPDEGKQFLDMGTITSLEKSAYSLTKCVEEATRWAHYQRNLLAKQQQVQRDNANRVARGEPPLTEEEVNKIVRPVAPLQRLEASLNYSQTLNYCEQSSTLATETIAKNFLYRSLQPNQTAAAKAADQKQK</sequence>
<dbReference type="Pfam" id="PF01398">
    <property type="entry name" value="JAB"/>
    <property type="match status" value="1"/>
</dbReference>
<dbReference type="InterPro" id="IPR000555">
    <property type="entry name" value="JAMM/MPN+_dom"/>
</dbReference>
<accession>A0A6G1SI41</accession>
<dbReference type="EMBL" id="GGYP01005403">
    <property type="protein sequence ID" value="MDE50174.1"/>
    <property type="molecule type" value="Transcribed_RNA"/>
</dbReference>
<dbReference type="GO" id="GO:0003743">
    <property type="term" value="F:translation initiation factor activity"/>
    <property type="evidence" value="ECO:0007669"/>
    <property type="project" value="UniProtKB-KW"/>
</dbReference>
<dbReference type="PANTHER" id="PTHR10410">
    <property type="entry name" value="EUKARYOTIC TRANSLATION INITIATION FACTOR 3 -RELATED"/>
    <property type="match status" value="1"/>
</dbReference>
<dbReference type="PROSITE" id="PS50249">
    <property type="entry name" value="MPN"/>
    <property type="match status" value="1"/>
</dbReference>
<dbReference type="GO" id="GO:0005852">
    <property type="term" value="C:eukaryotic translation initiation factor 3 complex"/>
    <property type="evidence" value="ECO:0007669"/>
    <property type="project" value="InterPro"/>
</dbReference>
<dbReference type="InterPro" id="IPR050242">
    <property type="entry name" value="JAMM_MPN+_peptidase_M67A"/>
</dbReference>
<dbReference type="Pfam" id="PF19445">
    <property type="entry name" value="eIF3h_C"/>
    <property type="match status" value="1"/>
</dbReference>
<dbReference type="InterPro" id="IPR027524">
    <property type="entry name" value="eIF3h"/>
</dbReference>
<reference evidence="5" key="1">
    <citation type="submission" date="2018-10" db="EMBL/GenBank/DDBJ databases">
        <title>Transcriptome assembly of Aceria tosichella (Wheat curl mite) Type 2.</title>
        <authorList>
            <person name="Scully E.D."/>
            <person name="Geib S.M."/>
            <person name="Palmer N.A."/>
            <person name="Gupta A.K."/>
            <person name="Sarath G."/>
            <person name="Tatineni S."/>
        </authorList>
    </citation>
    <scope>NUCLEOTIDE SEQUENCE</scope>
    <source>
        <strain evidence="5">LincolnNE</strain>
    </source>
</reference>
<proteinExistence type="predicted"/>
<dbReference type="SMART" id="SM00232">
    <property type="entry name" value="JAB_MPN"/>
    <property type="match status" value="1"/>
</dbReference>
<dbReference type="AlphaFoldDB" id="A0A6G1SI41"/>
<protein>
    <submittedName>
        <fullName evidence="5">Eukaryotic translation initiation factor 3 subunit H</fullName>
    </submittedName>
</protein>
<evidence type="ECO:0000256" key="1">
    <source>
        <dbReference type="ARBA" id="ARBA00022490"/>
    </source>
</evidence>